<dbReference type="OrthoDB" id="9787061at2"/>
<evidence type="ECO:0000313" key="13">
    <source>
        <dbReference type="Proteomes" id="UP000321154"/>
    </source>
</evidence>
<comment type="caution">
    <text evidence="12">The sequence shown here is derived from an EMBL/GenBank/DDBJ whole genome shotgun (WGS) entry which is preliminary data.</text>
</comment>
<dbReference type="GO" id="GO:0005737">
    <property type="term" value="C:cytoplasm"/>
    <property type="evidence" value="ECO:0007669"/>
    <property type="project" value="UniProtKB-SubCell"/>
</dbReference>
<feature type="site" description="Lowers pKa of active site Cys" evidence="5 9">
    <location>
        <position position="141"/>
    </location>
</feature>
<evidence type="ECO:0000256" key="1">
    <source>
        <dbReference type="ARBA" id="ARBA00004821"/>
    </source>
</evidence>
<dbReference type="InterPro" id="IPR004143">
    <property type="entry name" value="BPL_LPL_catalytic"/>
</dbReference>
<evidence type="ECO:0000256" key="7">
    <source>
        <dbReference type="PIRSR" id="PIRSR016262-1"/>
    </source>
</evidence>
<keyword evidence="13" id="KW-1185">Reference proteome</keyword>
<evidence type="ECO:0000259" key="10">
    <source>
        <dbReference type="PROSITE" id="PS51733"/>
    </source>
</evidence>
<dbReference type="HAMAP" id="MF_00013">
    <property type="entry name" value="LipB"/>
    <property type="match status" value="1"/>
</dbReference>
<dbReference type="NCBIfam" id="NF010925">
    <property type="entry name" value="PRK14345.1"/>
    <property type="match status" value="1"/>
</dbReference>
<gene>
    <name evidence="5 11" type="primary">lipB</name>
    <name evidence="12" type="ORF">FB463_000627</name>
    <name evidence="11" type="ORF">FFA01_01920</name>
</gene>
<comment type="subcellular location">
    <subcellularLocation>
        <location evidence="5">Cytoplasm</location>
    </subcellularLocation>
</comment>
<accession>A0A7W3JGI3</accession>
<comment type="pathway">
    <text evidence="1 5 6">Protein modification; protein lipoylation via endogenous pathway; protein N(6)-(lipoyl)lysine from octanoyl-[acyl-carrier-protein]: step 1/2.</text>
</comment>
<dbReference type="InterPro" id="IPR045864">
    <property type="entry name" value="aa-tRNA-synth_II/BPL/LPL"/>
</dbReference>
<evidence type="ECO:0000256" key="8">
    <source>
        <dbReference type="PIRSR" id="PIRSR016262-2"/>
    </source>
</evidence>
<feature type="binding site" evidence="5 8">
    <location>
        <begin position="70"/>
        <end position="77"/>
    </location>
    <ligand>
        <name>substrate</name>
    </ligand>
</feature>
<dbReference type="GO" id="GO:0033819">
    <property type="term" value="F:lipoyl(octanoyl) transferase activity"/>
    <property type="evidence" value="ECO:0007669"/>
    <property type="project" value="UniProtKB-EC"/>
</dbReference>
<dbReference type="RefSeq" id="WP_146852013.1">
    <property type="nucleotide sequence ID" value="NZ_BAAAHR010000002.1"/>
</dbReference>
<dbReference type="PANTHER" id="PTHR10993">
    <property type="entry name" value="OCTANOYLTRANSFERASE"/>
    <property type="match status" value="1"/>
</dbReference>
<evidence type="ECO:0000256" key="9">
    <source>
        <dbReference type="PIRSR" id="PIRSR016262-3"/>
    </source>
</evidence>
<evidence type="ECO:0000256" key="6">
    <source>
        <dbReference type="PIRNR" id="PIRNR016262"/>
    </source>
</evidence>
<dbReference type="EC" id="2.3.1.181" evidence="5 6"/>
<protein>
    <recommendedName>
        <fullName evidence="5 6">Octanoyltransferase</fullName>
        <ecNumber evidence="5 6">2.3.1.181</ecNumber>
    </recommendedName>
    <alternativeName>
        <fullName evidence="5">Lipoate-protein ligase B</fullName>
    </alternativeName>
    <alternativeName>
        <fullName evidence="5">Lipoyl/octanoyl transferase</fullName>
    </alternativeName>
    <alternativeName>
        <fullName evidence="5">Octanoyl-[acyl-carrier-protein]-protein N-octanoyltransferase</fullName>
    </alternativeName>
</protein>
<keyword evidence="5" id="KW-0963">Cytoplasm</keyword>
<dbReference type="EMBL" id="BJUV01000001">
    <property type="protein sequence ID" value="GEK81883.1"/>
    <property type="molecule type" value="Genomic_DNA"/>
</dbReference>
<evidence type="ECO:0000256" key="4">
    <source>
        <dbReference type="ARBA" id="ARBA00024732"/>
    </source>
</evidence>
<comment type="similarity">
    <text evidence="5 6">Belongs to the LipB family.</text>
</comment>
<sequence length="228" mass="23986">MATIRLGLDGEPLDYLDGCALQRDLHDDVVLHRRDGALVICQHASVYTAGRRTEPGDLPRDGSPVVETDRGGRITWHGPGQLVAYPIVRLPEPLDVVAHVRALEDVLLEVCAAVGVASVRVPGRSGAWLPGALTTSGRDEKVGAVGVRVAHGVTLHGVSLNCDNPLGPYAAIVPCGIADAGVTTLTRASGRPVSPADVADLLDEALTRYITSLAHRAARTDRLLEATP</sequence>
<dbReference type="SUPFAM" id="SSF55681">
    <property type="entry name" value="Class II aaRS and biotin synthetases"/>
    <property type="match status" value="1"/>
</dbReference>
<dbReference type="Proteomes" id="UP000522688">
    <property type="component" value="Unassembled WGS sequence"/>
</dbReference>
<dbReference type="EMBL" id="JACGWW010000001">
    <property type="protein sequence ID" value="MBA8812403.1"/>
    <property type="molecule type" value="Genomic_DNA"/>
</dbReference>
<dbReference type="PROSITE" id="PS01313">
    <property type="entry name" value="LIPB"/>
    <property type="match status" value="1"/>
</dbReference>
<dbReference type="UniPathway" id="UPA00538">
    <property type="reaction ID" value="UER00592"/>
</dbReference>
<comment type="function">
    <text evidence="4 5 6">Catalyzes the transfer of endogenously produced octanoic acid from octanoyl-acyl-carrier-protein onto the lipoyl domains of lipoate-dependent enzymes. Lipoyl-ACP can also act as a substrate although octanoyl-ACP is likely to be the physiological substrate.</text>
</comment>
<evidence type="ECO:0000313" key="11">
    <source>
        <dbReference type="EMBL" id="GEK81883.1"/>
    </source>
</evidence>
<proteinExistence type="inferred from homology"/>
<feature type="domain" description="BPL/LPL catalytic" evidence="10">
    <location>
        <begin position="32"/>
        <end position="214"/>
    </location>
</feature>
<dbReference type="AlphaFoldDB" id="A0A7W3JGI3"/>
<reference evidence="11 13" key="1">
    <citation type="submission" date="2019-07" db="EMBL/GenBank/DDBJ databases">
        <title>Whole genome shotgun sequence of Frigoribacterium faeni NBRC 103066.</title>
        <authorList>
            <person name="Hosoyama A."/>
            <person name="Uohara A."/>
            <person name="Ohji S."/>
            <person name="Ichikawa N."/>
        </authorList>
    </citation>
    <scope>NUCLEOTIDE SEQUENCE [LARGE SCALE GENOMIC DNA]</scope>
    <source>
        <strain evidence="11 13">NBRC 103066</strain>
    </source>
</reference>
<comment type="miscellaneous">
    <text evidence="5">In the reaction, the free carboxyl group of octanoic acid is attached via an amide linkage to the epsilon-amino group of a specific lysine residue of lipoyl domains of lipoate-dependent enzymes.</text>
</comment>
<evidence type="ECO:0000313" key="14">
    <source>
        <dbReference type="Proteomes" id="UP000522688"/>
    </source>
</evidence>
<dbReference type="Gene3D" id="3.30.930.10">
    <property type="entry name" value="Bira Bifunctional Protein, Domain 2"/>
    <property type="match status" value="1"/>
</dbReference>
<dbReference type="Pfam" id="PF21948">
    <property type="entry name" value="LplA-B_cat"/>
    <property type="match status" value="1"/>
</dbReference>
<dbReference type="PIRSF" id="PIRSF016262">
    <property type="entry name" value="LPLase"/>
    <property type="match status" value="1"/>
</dbReference>
<reference evidence="12 14" key="2">
    <citation type="submission" date="2020-07" db="EMBL/GenBank/DDBJ databases">
        <title>Sequencing the genomes of 1000 actinobacteria strains.</title>
        <authorList>
            <person name="Klenk H.-P."/>
        </authorList>
    </citation>
    <scope>NUCLEOTIDE SEQUENCE [LARGE SCALE GENOMIC DNA]</scope>
    <source>
        <strain evidence="12 14">DSM 10309</strain>
    </source>
</reference>
<comment type="catalytic activity">
    <reaction evidence="5 6">
        <text>octanoyl-[ACP] + L-lysyl-[protein] = N(6)-octanoyl-L-lysyl-[protein] + holo-[ACP] + H(+)</text>
        <dbReference type="Rhea" id="RHEA:17665"/>
        <dbReference type="Rhea" id="RHEA-COMP:9636"/>
        <dbReference type="Rhea" id="RHEA-COMP:9685"/>
        <dbReference type="Rhea" id="RHEA-COMP:9752"/>
        <dbReference type="Rhea" id="RHEA-COMP:9928"/>
        <dbReference type="ChEBI" id="CHEBI:15378"/>
        <dbReference type="ChEBI" id="CHEBI:29969"/>
        <dbReference type="ChEBI" id="CHEBI:64479"/>
        <dbReference type="ChEBI" id="CHEBI:78463"/>
        <dbReference type="ChEBI" id="CHEBI:78809"/>
        <dbReference type="EC" id="2.3.1.181"/>
    </reaction>
</comment>
<evidence type="ECO:0000256" key="5">
    <source>
        <dbReference type="HAMAP-Rule" id="MF_00013"/>
    </source>
</evidence>
<organism evidence="12 14">
    <name type="scientific">Frigoribacterium faeni</name>
    <dbReference type="NCBI Taxonomy" id="145483"/>
    <lineage>
        <taxon>Bacteria</taxon>
        <taxon>Bacillati</taxon>
        <taxon>Actinomycetota</taxon>
        <taxon>Actinomycetes</taxon>
        <taxon>Micrococcales</taxon>
        <taxon>Microbacteriaceae</taxon>
        <taxon>Frigoribacterium</taxon>
    </lineage>
</organism>
<dbReference type="InterPro" id="IPR000544">
    <property type="entry name" value="Octanoyltransferase"/>
</dbReference>
<evidence type="ECO:0000256" key="2">
    <source>
        <dbReference type="ARBA" id="ARBA00022679"/>
    </source>
</evidence>
<evidence type="ECO:0000313" key="12">
    <source>
        <dbReference type="EMBL" id="MBA8812403.1"/>
    </source>
</evidence>
<dbReference type="NCBIfam" id="TIGR00214">
    <property type="entry name" value="lipB"/>
    <property type="match status" value="1"/>
</dbReference>
<keyword evidence="2 5" id="KW-0808">Transferase</keyword>
<feature type="active site" description="Acyl-thioester intermediate" evidence="5 7">
    <location>
        <position position="175"/>
    </location>
</feature>
<keyword evidence="3 5" id="KW-0012">Acyltransferase</keyword>
<dbReference type="CDD" id="cd16444">
    <property type="entry name" value="LipB"/>
    <property type="match status" value="1"/>
</dbReference>
<feature type="binding site" evidence="5 8">
    <location>
        <begin position="157"/>
        <end position="159"/>
    </location>
    <ligand>
        <name>substrate</name>
    </ligand>
</feature>
<feature type="binding site" evidence="5 8">
    <location>
        <begin position="144"/>
        <end position="146"/>
    </location>
    <ligand>
        <name>substrate</name>
    </ligand>
</feature>
<dbReference type="GO" id="GO:0009249">
    <property type="term" value="P:protein lipoylation"/>
    <property type="evidence" value="ECO:0007669"/>
    <property type="project" value="InterPro"/>
</dbReference>
<dbReference type="PANTHER" id="PTHR10993:SF7">
    <property type="entry name" value="LIPOYLTRANSFERASE 2, MITOCHONDRIAL-RELATED"/>
    <property type="match status" value="1"/>
</dbReference>
<name>A0A7W3JGI3_9MICO</name>
<evidence type="ECO:0000256" key="3">
    <source>
        <dbReference type="ARBA" id="ARBA00023315"/>
    </source>
</evidence>
<dbReference type="PROSITE" id="PS51733">
    <property type="entry name" value="BPL_LPL_CATALYTIC"/>
    <property type="match status" value="1"/>
</dbReference>
<dbReference type="Proteomes" id="UP000321154">
    <property type="component" value="Unassembled WGS sequence"/>
</dbReference>
<dbReference type="InterPro" id="IPR020605">
    <property type="entry name" value="Octanoyltransferase_CS"/>
</dbReference>